<comment type="caution">
    <text evidence="1">The sequence shown here is derived from an EMBL/GenBank/DDBJ whole genome shotgun (WGS) entry which is preliminary data.</text>
</comment>
<reference evidence="1 2" key="1">
    <citation type="submission" date="2020-12" db="EMBL/GenBank/DDBJ databases">
        <title>Concerted genomic and epigenomic changes stabilize Arabidopsis allopolyploids.</title>
        <authorList>
            <person name="Chen Z."/>
        </authorList>
    </citation>
    <scope>NUCLEOTIDE SEQUENCE [LARGE SCALE GENOMIC DNA]</scope>
    <source>
        <strain evidence="1">Allo738</strain>
        <tissue evidence="1">Leaf</tissue>
    </source>
</reference>
<name>A0A8T2GKY6_9BRAS</name>
<sequence>MDRYSCGALIKKGFRRIDESNWKNHPTCTKG</sequence>
<keyword evidence="2" id="KW-1185">Reference proteome</keyword>
<accession>A0A8T2GKY6</accession>
<proteinExistence type="predicted"/>
<dbReference type="Proteomes" id="UP000694240">
    <property type="component" value="Chromosome 1"/>
</dbReference>
<gene>
    <name evidence="1" type="ORF">ISN45_At01g029780</name>
</gene>
<protein>
    <submittedName>
        <fullName evidence="1">Uncharacterized protein</fullName>
    </submittedName>
</protein>
<dbReference type="EMBL" id="JAEFBK010000001">
    <property type="protein sequence ID" value="KAG7647985.1"/>
    <property type="molecule type" value="Genomic_DNA"/>
</dbReference>
<organism evidence="1 2">
    <name type="scientific">Arabidopsis thaliana x Arabidopsis arenosa</name>
    <dbReference type="NCBI Taxonomy" id="1240361"/>
    <lineage>
        <taxon>Eukaryota</taxon>
        <taxon>Viridiplantae</taxon>
        <taxon>Streptophyta</taxon>
        <taxon>Embryophyta</taxon>
        <taxon>Tracheophyta</taxon>
        <taxon>Spermatophyta</taxon>
        <taxon>Magnoliopsida</taxon>
        <taxon>eudicotyledons</taxon>
        <taxon>Gunneridae</taxon>
        <taxon>Pentapetalae</taxon>
        <taxon>rosids</taxon>
        <taxon>malvids</taxon>
        <taxon>Brassicales</taxon>
        <taxon>Brassicaceae</taxon>
        <taxon>Camelineae</taxon>
        <taxon>Arabidopsis</taxon>
    </lineage>
</organism>
<evidence type="ECO:0000313" key="1">
    <source>
        <dbReference type="EMBL" id="KAG7647985.1"/>
    </source>
</evidence>
<evidence type="ECO:0000313" key="2">
    <source>
        <dbReference type="Proteomes" id="UP000694240"/>
    </source>
</evidence>
<dbReference type="AlphaFoldDB" id="A0A8T2GKY6"/>